<name>A0A166A3T5_9AGAM</name>
<evidence type="ECO:0000313" key="1">
    <source>
        <dbReference type="EMBL" id="KZP11225.1"/>
    </source>
</evidence>
<dbReference type="AlphaFoldDB" id="A0A166A3T5"/>
<accession>A0A166A3T5</accession>
<sequence length="284" mass="31776">MVHTTEISGKQKICHVMGAACAGRIGFTKSQISTPGSSFEITYYSQNRNRVRFPDDARGFLYLHSPAEEPKAKWEIRFCITNTDNNCPSSFKSGLDLLFPNQTPWAISLSSTKARSHPLRELLIREGLDIDALAHIPAVKTRFCLNFKNTTFQPIFISFGGEEKLDCYIEFLSRHRGPSPYIGSAWCCFEAHSSPGTAQPARLVIRILEMITPITVVEPEIARRFLMPQEGKLLMKYRKVESSNRQEVGQVQTLGTRPLTLGAKYTAHPIVQAILRGTNTKSAA</sequence>
<dbReference type="OrthoDB" id="2750929at2759"/>
<protein>
    <submittedName>
        <fullName evidence="1">Uncharacterized protein</fullName>
    </submittedName>
</protein>
<proteinExistence type="predicted"/>
<reference evidence="1" key="1">
    <citation type="journal article" date="2016" name="Mol. Biol. Evol.">
        <title>Comparative Genomics of Early-Diverging Mushroom-Forming Fungi Provides Insights into the Origins of Lignocellulose Decay Capabilities.</title>
        <authorList>
            <person name="Nagy L.G."/>
            <person name="Riley R."/>
            <person name="Tritt A."/>
            <person name="Adam C."/>
            <person name="Daum C."/>
            <person name="Floudas D."/>
            <person name="Sun H."/>
            <person name="Yadav J.S."/>
            <person name="Pangilinan J."/>
            <person name="Larsson K.H."/>
            <person name="Matsuura K."/>
            <person name="Barry K."/>
            <person name="Labutti K."/>
            <person name="Kuo R."/>
            <person name="Ohm R.A."/>
            <person name="Bhattacharya S.S."/>
            <person name="Shirouzu T."/>
            <person name="Yoshinaga Y."/>
            <person name="Martin F.M."/>
            <person name="Grigoriev I.V."/>
            <person name="Hibbett D.S."/>
        </authorList>
    </citation>
    <scope>NUCLEOTIDE SEQUENCE [LARGE SCALE GENOMIC DNA]</scope>
    <source>
        <strain evidence="1">CBS 109695</strain>
    </source>
</reference>
<gene>
    <name evidence="1" type="ORF">FIBSPDRAFT_937619</name>
</gene>
<organism evidence="1">
    <name type="scientific">Athelia psychrophila</name>
    <dbReference type="NCBI Taxonomy" id="1759441"/>
    <lineage>
        <taxon>Eukaryota</taxon>
        <taxon>Fungi</taxon>
        <taxon>Dikarya</taxon>
        <taxon>Basidiomycota</taxon>
        <taxon>Agaricomycotina</taxon>
        <taxon>Agaricomycetes</taxon>
        <taxon>Agaricomycetidae</taxon>
        <taxon>Atheliales</taxon>
        <taxon>Atheliaceae</taxon>
        <taxon>Athelia</taxon>
    </lineage>
</organism>
<dbReference type="EMBL" id="KV417666">
    <property type="protein sequence ID" value="KZP11225.1"/>
    <property type="molecule type" value="Genomic_DNA"/>
</dbReference>